<dbReference type="InterPro" id="IPR045851">
    <property type="entry name" value="AMP-bd_C_sf"/>
</dbReference>
<keyword evidence="3" id="KW-0597">Phosphoprotein</keyword>
<dbReference type="InterPro" id="IPR025110">
    <property type="entry name" value="AMP-bd_C"/>
</dbReference>
<dbReference type="NCBIfam" id="TIGR01733">
    <property type="entry name" value="AA-adenyl-dom"/>
    <property type="match status" value="3"/>
</dbReference>
<dbReference type="InterPro" id="IPR010071">
    <property type="entry name" value="AA_adenyl_dom"/>
</dbReference>
<dbReference type="InterPro" id="IPR020845">
    <property type="entry name" value="AMP-binding_CS"/>
</dbReference>
<dbReference type="Proteomes" id="UP001597296">
    <property type="component" value="Unassembled WGS sequence"/>
</dbReference>
<organism evidence="7 8">
    <name type="scientific">Phaeospirillum tilakii</name>
    <dbReference type="NCBI Taxonomy" id="741673"/>
    <lineage>
        <taxon>Bacteria</taxon>
        <taxon>Pseudomonadati</taxon>
        <taxon>Pseudomonadota</taxon>
        <taxon>Alphaproteobacteria</taxon>
        <taxon>Rhodospirillales</taxon>
        <taxon>Rhodospirillaceae</taxon>
        <taxon>Phaeospirillum</taxon>
    </lineage>
</organism>
<evidence type="ECO:0000256" key="4">
    <source>
        <dbReference type="ARBA" id="ARBA00022598"/>
    </source>
</evidence>
<dbReference type="PROSITE" id="PS50075">
    <property type="entry name" value="CARRIER"/>
    <property type="match status" value="3"/>
</dbReference>
<evidence type="ECO:0000259" key="6">
    <source>
        <dbReference type="PROSITE" id="PS50075"/>
    </source>
</evidence>
<dbReference type="PANTHER" id="PTHR45527">
    <property type="entry name" value="NONRIBOSOMAL PEPTIDE SYNTHETASE"/>
    <property type="match status" value="1"/>
</dbReference>
<keyword evidence="4" id="KW-0436">Ligase</keyword>
<accession>A0ABW5CGC6</accession>
<dbReference type="Pfam" id="PF00550">
    <property type="entry name" value="PP-binding"/>
    <property type="match status" value="3"/>
</dbReference>
<dbReference type="CDD" id="cd05930">
    <property type="entry name" value="A_NRPS"/>
    <property type="match status" value="3"/>
</dbReference>
<dbReference type="SUPFAM" id="SSF52777">
    <property type="entry name" value="CoA-dependent acyltransferases"/>
    <property type="match status" value="5"/>
</dbReference>
<feature type="domain" description="Carrier" evidence="6">
    <location>
        <begin position="1812"/>
        <end position="1887"/>
    </location>
</feature>
<evidence type="ECO:0000256" key="1">
    <source>
        <dbReference type="ARBA" id="ARBA00001957"/>
    </source>
</evidence>
<sequence length="3373" mass="355645">AEPRPAPAGTAAPLLTATLTAREAAALDLAARRARAGRHALLLALLAHEAQRRDGRPRLLIGCGVSLRPAAAETAVGLFVHLLPVALTAAPEASLAERIAAAQAGLDAALATAWLPPSLIQADFRRDHPGLRPPELPPLLDLALTAAPSRFHQGDGLALRPRPLPGETALPAAGLTLSFSHEPREDGGIDLALAWRPDRIDQATAQGWLDGFAAWARRLAAAPAGLDAPLPPLRPEEEAWLAEWERGPAPLAPLVAAHRRFEAAVRAAPQHPALVTPGRVFTRAEIDRHADRVADRLRRHGLRPGEPVAVLADTLPALPGAVLGVWKAGGVYLPLPPDLPPARRAAILADAGARRLLVLPGLVAPAGLDPAIAALACPGPDDAADGAEEAPPAAPGEETGAAYLIYTSGTTGTPKGVALRHDALAQVGSETARLAGLGADDRVALAASPGFDASLWEIALALAAGAAWVPVPRGWRDDPWTLRRRYAELGVTVAYLSPSYLRLGAEQSFSGLRVLLTGGEAPTHQDFDRLAATVPTLCNAYGPTEATVLVSIERIAAERDRTRPPSVGRPIPGAIISLRRADGSRVPPGESGEVWLGGLGIAEGYLHQPEQTARRFVVTAEGRFHRSGDLGRWTADGRLEIAGRIDDQIKLHGQRLEPAEIAQALAALPGVAEALVLADRAAAGTQVLRGFVRLAAGAEVPAGWRAALAERLPAYMVPAALTAVAAFPLTANGKTDHAALLALAAAAGDYRPRTPPSPGLETTIAAVWGRLLGAEPAREDDFFALGGNSLLAVTLAHRLGQALGRTVAARDLFAAPTLAGFAARIAAGKEDGAVLERSDRATEGELAFRVAERAGLDTRGFTIPVLRRIDGAVAPERWRAAWAALVERHPGLRTHYVEDDDGSLRRVVGGLPPAPGRGDAPDPLLFPELEWVEVADATAARDHFWRRHAAPLRMDRPPLWRAGLIGLAKEGEVWFWLALHHAIGDGQSVSLLLDELATLVDGGTLAPCQGDFGQAAAREEAYLAGAAAEEDARFWAETLAGVPDESFAEPVTDHPRRADAPAGTHRFSRRLPAAAATRLAALARQQRASLHALLLALLGLEAGRRGGLETVMLGSAVSLRDEAADQGVVGDYVNMIPLPGPGAGPLPFAARLAAAQRGLAAALGHARLPFARINRAFRTARPLPRDPNRYPLFDLAVIEVPPAAAGPARLRPPPEPGSEEGGLGYQRSAVSPGQDMVLIHQAEPDGALLLHWHVNAALFERDTAALWLDALAGWIDWLGEDPARAETPLPPLLPEEARRLDLWQRGEARPRPPLRFHELFERRLDADPAAAARPALIGASGTVSHAALEAEANVIAHALAETGIGAGAVVGVLAGRSAGLPAAVLGIWKAAAIYLPLAADLPPERLRALAADAGAAGLIALDGAVPPPGLPPPLRPEAIEPAFHAGHRHRLDRPGRPEDPAYILYTSGSTGTPKGVVVGHDAYLNTVLGAGEALGFGPDDRGLLFASPAFDVSLSDFGLPLAFGGAACAVPAELLEAPDRFRAMLAERGVTVADITPSYLRLLGPAPFPTLRAIVTGGEPPLAADIRAHAGRLTYLNAYGPTEAAITATMGRLAPAAADGPPPAGRPLPNTLVELVDRASRPLPPGAVGEIRLGGAGLAQAYLGRPDLTEAAFPAGPAGRRYRTGDLGRWNAAGELVVLGRADDQIKRSGVRIEPGEIIHAIERHPAVAQATVLLDHHRDGDGRLWGFVRLHPGRAAPAEAEWRAFLAARLPPALLPSAVIAVESLPVTASGKIDAAALLALVAARRQESAAPVGPLETAIATVWAELLGGGAIGRDEDFFARGGHSLLAIAAAHRLERELGRPVPAREMFAAPTVRAFAARLAALPAAPPVVPTDRATEGQRGFWLADRIGLDTRGFTVPLALWVEEADGGPPDPAAWRRAWTALVARHQALRVGFVGESERELRRIALTVPPERFELSEHPDAAAALAHGRARQAVPLPMAPPPGEAAPPPPWRAGLARVTGARRALLWVALHHALGDGVSLGVMVADLARLRRGETLAPLGEPLDRLAGREEAYLAGPDGAADAAYWRTALGPDSAGHDPAVPADWPLDHPRPLARGGDNAKGTHVLRGRLPPAEAEALRAFARARGAGLHALWLTLLALEAWRRGGQAAPVIGTAASLRDRAEDGGAVGLFINLIPLPLRIDPAAPVERLLADTQARLAAGLGHARYPFGRIFADLRARNPAAAVAARHPLFDLAVTETPDTAGDDGAGPRFFEAAVDEPDRVRRPFGPPLDMLLSHERAADGGLMLRWFVDATLYEGDTAQAWLDGLLGWARWLIAPDRVADSPPPRLLPDEIRRLAGWEQGPPPRPDATDLVDRFARWVERAPDRPALISAAGPRSRGEIAAAAATLAARLRAAGVRRGDRVGVLTLRSATLPETVLGVWQAGAVYLPLTADLPPERLGLIARDAGVRRLVALDGLTPPPPLAALPRLDWPDRLARPAPRPGRAPAPAGGDPAYILYTSGSTGRPKGVVLLHRGLANFATGMADRLGLGEDDRVLLAASPSFDAWIGDLAMAWAAGAAVVPVSRAEIDDIPAMHARLAGGGVTVATLTPSYLRLFDRADFPGLRLLMTVGEPPDPGDARHYAARLAHFNGYGPTENSIAASAGRIDPAGDGAIDAGPPLPGVTIAIRDRDGRPLPPGAVGEIRLGGIGLAQGYLGRPDLTATAFPTGPEGRSYRSGDLGRWSPDGRLVLLGREDDQIKLRGQRIELGEIAGWIETHPAVRRAVALVAPDRQGRPGLWAAFVRAADQPAPDAAEWRTHLAARLPAHMVPAAVIELAEIPLGPAGKVDRAALAALIAARRDGGAGAEATPADAAPPPDETERRIGRLWGELLGRDRIGPDEDFFALGGDSLRAIALIARLRSWCACSITALYEHPRLRAFAATCRPEPAHLQACLAGARAHWQAFADHRADYEARRTEALESAFAAYRARSAALPAPDPARRRAYRRVLLTGATGYLGAYLLRELAEDPERRIDLLIRADDPAAARARLAAVLTHYFGAEAGRALALSPRLALWTGDLRREDLGLSATARAALTDGCAAIFHCAADVRHYGRWEEFAAANVAGTARLLDLAGHDPARPADFHQISTLSVAGRAPETGFVLFDEDSPAGTGDENYYVRAKQAAERLALAARGRLANVCLHRVGNVVFAAEGEALQRDIASNAFFRLLAALIRLGAAPDESHVWLCHADVAARAVARLALAADLTDQTHHIEPGRRDSVAALLAPAGIETLDFAAFLDRLDRASTRPELAAAVTNAMGVFGLFDAISPQERGRRHEITSERTLDRLARLGVAWPDLPATGLAATLRRAAQS</sequence>
<dbReference type="SUPFAM" id="SSF51735">
    <property type="entry name" value="NAD(P)-binding Rossmann-fold domains"/>
    <property type="match status" value="1"/>
</dbReference>
<evidence type="ECO:0000256" key="2">
    <source>
        <dbReference type="ARBA" id="ARBA00022450"/>
    </source>
</evidence>
<dbReference type="InterPro" id="IPR013120">
    <property type="entry name" value="FAR_NAD-bd"/>
</dbReference>
<reference evidence="8" key="1">
    <citation type="journal article" date="2019" name="Int. J. Syst. Evol. Microbiol.">
        <title>The Global Catalogue of Microorganisms (GCM) 10K type strain sequencing project: providing services to taxonomists for standard genome sequencing and annotation.</title>
        <authorList>
            <consortium name="The Broad Institute Genomics Platform"/>
            <consortium name="The Broad Institute Genome Sequencing Center for Infectious Disease"/>
            <person name="Wu L."/>
            <person name="Ma J."/>
        </authorList>
    </citation>
    <scope>NUCLEOTIDE SEQUENCE [LARGE SCALE GENOMIC DNA]</scope>
    <source>
        <strain evidence="8">KCTC 15012</strain>
    </source>
</reference>
<dbReference type="SMART" id="SM00823">
    <property type="entry name" value="PKS_PP"/>
    <property type="match status" value="3"/>
</dbReference>
<feature type="region of interest" description="Disordered" evidence="5">
    <location>
        <begin position="1205"/>
        <end position="1227"/>
    </location>
</feature>
<gene>
    <name evidence="7" type="ORF">ACFSNB_14505</name>
</gene>
<dbReference type="EMBL" id="JBHUIY010000033">
    <property type="protein sequence ID" value="MFD2235022.1"/>
    <property type="molecule type" value="Genomic_DNA"/>
</dbReference>
<dbReference type="Gene3D" id="3.40.50.1820">
    <property type="entry name" value="alpha/beta hydrolase"/>
    <property type="match status" value="1"/>
</dbReference>
<dbReference type="InterPro" id="IPR029058">
    <property type="entry name" value="AB_hydrolase_fold"/>
</dbReference>
<dbReference type="Gene3D" id="3.30.300.30">
    <property type="match status" value="3"/>
</dbReference>
<dbReference type="InterPro" id="IPR000873">
    <property type="entry name" value="AMP-dep_synth/lig_dom"/>
</dbReference>
<dbReference type="SUPFAM" id="SSF47336">
    <property type="entry name" value="ACP-like"/>
    <property type="match status" value="3"/>
</dbReference>
<dbReference type="Gene3D" id="3.40.50.12780">
    <property type="entry name" value="N-terminal domain of ligase-like"/>
    <property type="match status" value="3"/>
</dbReference>
<dbReference type="InterPro" id="IPR006162">
    <property type="entry name" value="Ppantetheine_attach_site"/>
</dbReference>
<dbReference type="Pfam" id="PF13193">
    <property type="entry name" value="AMP-binding_C"/>
    <property type="match status" value="2"/>
</dbReference>
<comment type="cofactor">
    <cofactor evidence="1">
        <name>pantetheine 4'-phosphate</name>
        <dbReference type="ChEBI" id="CHEBI:47942"/>
    </cofactor>
</comment>
<dbReference type="Pfam" id="PF00668">
    <property type="entry name" value="Condensation"/>
    <property type="match status" value="2"/>
</dbReference>
<dbReference type="Gene3D" id="1.10.1200.10">
    <property type="entry name" value="ACP-like"/>
    <property type="match status" value="2"/>
</dbReference>
<dbReference type="InterPro" id="IPR036736">
    <property type="entry name" value="ACP-like_sf"/>
</dbReference>
<dbReference type="SUPFAM" id="SSF56801">
    <property type="entry name" value="Acetyl-CoA synthetase-like"/>
    <property type="match status" value="3"/>
</dbReference>
<dbReference type="NCBIfam" id="NF003417">
    <property type="entry name" value="PRK04813.1"/>
    <property type="match status" value="3"/>
</dbReference>
<keyword evidence="2" id="KW-0596">Phosphopantetheine</keyword>
<dbReference type="PROSITE" id="PS00455">
    <property type="entry name" value="AMP_BINDING"/>
    <property type="match status" value="3"/>
</dbReference>
<feature type="non-terminal residue" evidence="7">
    <location>
        <position position="1"/>
    </location>
</feature>
<dbReference type="InterPro" id="IPR042099">
    <property type="entry name" value="ANL_N_sf"/>
</dbReference>
<evidence type="ECO:0000256" key="3">
    <source>
        <dbReference type="ARBA" id="ARBA00022553"/>
    </source>
</evidence>
<proteinExistence type="predicted"/>
<evidence type="ECO:0000313" key="8">
    <source>
        <dbReference type="Proteomes" id="UP001597296"/>
    </source>
</evidence>
<protein>
    <submittedName>
        <fullName evidence="7">Amino acid adenylation domain-containing protein</fullName>
    </submittedName>
</protein>
<dbReference type="Gene3D" id="3.40.50.720">
    <property type="entry name" value="NAD(P)-binding Rossmann-like Domain"/>
    <property type="match status" value="1"/>
</dbReference>
<dbReference type="Gene3D" id="3.30.559.10">
    <property type="entry name" value="Chloramphenicol acetyltransferase-like domain"/>
    <property type="match status" value="2"/>
</dbReference>
<dbReference type="Gene3D" id="3.30.559.30">
    <property type="entry name" value="Nonribosomal peptide synthetase, condensation domain"/>
    <property type="match status" value="3"/>
</dbReference>
<name>A0ABW5CGC6_9PROT</name>
<dbReference type="Pfam" id="PF07993">
    <property type="entry name" value="NAD_binding_4"/>
    <property type="match status" value="1"/>
</dbReference>
<keyword evidence="8" id="KW-1185">Reference proteome</keyword>
<dbReference type="InterPro" id="IPR036291">
    <property type="entry name" value="NAD(P)-bd_dom_sf"/>
</dbReference>
<dbReference type="RefSeq" id="WP_377317809.1">
    <property type="nucleotide sequence ID" value="NZ_JBHUIY010000033.1"/>
</dbReference>
<evidence type="ECO:0000313" key="7">
    <source>
        <dbReference type="EMBL" id="MFD2235022.1"/>
    </source>
</evidence>
<feature type="domain" description="Carrier" evidence="6">
    <location>
        <begin position="2879"/>
        <end position="2963"/>
    </location>
</feature>
<dbReference type="PANTHER" id="PTHR45527:SF1">
    <property type="entry name" value="FATTY ACID SYNTHASE"/>
    <property type="match status" value="1"/>
</dbReference>
<dbReference type="Pfam" id="PF00501">
    <property type="entry name" value="AMP-binding"/>
    <property type="match status" value="3"/>
</dbReference>
<dbReference type="InterPro" id="IPR001242">
    <property type="entry name" value="Condensation_dom"/>
</dbReference>
<dbReference type="InterPro" id="IPR023213">
    <property type="entry name" value="CAT-like_dom_sf"/>
</dbReference>
<evidence type="ECO:0000256" key="5">
    <source>
        <dbReference type="SAM" id="MobiDB-lite"/>
    </source>
</evidence>
<feature type="domain" description="Carrier" evidence="6">
    <location>
        <begin position="755"/>
        <end position="829"/>
    </location>
</feature>
<comment type="caution">
    <text evidence="7">The sequence shown here is derived from an EMBL/GenBank/DDBJ whole genome shotgun (WGS) entry which is preliminary data.</text>
</comment>
<dbReference type="PROSITE" id="PS00012">
    <property type="entry name" value="PHOSPHOPANTETHEINE"/>
    <property type="match status" value="2"/>
</dbReference>
<dbReference type="InterPro" id="IPR020806">
    <property type="entry name" value="PKS_PP-bd"/>
</dbReference>
<dbReference type="InterPro" id="IPR009081">
    <property type="entry name" value="PP-bd_ACP"/>
</dbReference>